<keyword evidence="2 6" id="KW-0645">Protease</keyword>
<reference evidence="6 7" key="1">
    <citation type="submission" date="2019-08" db="EMBL/GenBank/DDBJ databases">
        <title>Whole genome of Aphis craccivora.</title>
        <authorList>
            <person name="Voronova N.V."/>
            <person name="Shulinski R.S."/>
            <person name="Bandarenka Y.V."/>
            <person name="Zhorov D.G."/>
            <person name="Warner D."/>
        </authorList>
    </citation>
    <scope>NUCLEOTIDE SEQUENCE [LARGE SCALE GENOMIC DNA]</scope>
    <source>
        <strain evidence="6">180601</strain>
        <tissue evidence="6">Whole Body</tissue>
    </source>
</reference>
<evidence type="ECO:0000313" key="6">
    <source>
        <dbReference type="EMBL" id="KAF0723270.1"/>
    </source>
</evidence>
<dbReference type="InterPro" id="IPR003653">
    <property type="entry name" value="Peptidase_C48_C"/>
</dbReference>
<comment type="caution">
    <text evidence="6">The sequence shown here is derived from an EMBL/GenBank/DDBJ whole genome shotgun (WGS) entry which is preliminary data.</text>
</comment>
<keyword evidence="4" id="KW-0788">Thiol protease</keyword>
<dbReference type="PANTHER" id="PTHR12606:SF1">
    <property type="entry name" value="UBIQUITIN-LIKE-SPECIFIC PROTEASE 1A"/>
    <property type="match status" value="1"/>
</dbReference>
<dbReference type="GO" id="GO:0006508">
    <property type="term" value="P:proteolysis"/>
    <property type="evidence" value="ECO:0007669"/>
    <property type="project" value="UniProtKB-KW"/>
</dbReference>
<evidence type="ECO:0000259" key="5">
    <source>
        <dbReference type="PROSITE" id="PS50600"/>
    </source>
</evidence>
<evidence type="ECO:0000256" key="3">
    <source>
        <dbReference type="ARBA" id="ARBA00022801"/>
    </source>
</evidence>
<dbReference type="GO" id="GO:0005634">
    <property type="term" value="C:nucleus"/>
    <property type="evidence" value="ECO:0007669"/>
    <property type="project" value="TreeGrafter"/>
</dbReference>
<comment type="similarity">
    <text evidence="1">Belongs to the peptidase C48 family.</text>
</comment>
<evidence type="ECO:0000256" key="4">
    <source>
        <dbReference type="ARBA" id="ARBA00022807"/>
    </source>
</evidence>
<dbReference type="Gene3D" id="3.40.395.10">
    <property type="entry name" value="Adenoviral Proteinase, Chain A"/>
    <property type="match status" value="1"/>
</dbReference>
<name>A0A6G0W7Y3_APHCR</name>
<organism evidence="6 7">
    <name type="scientific">Aphis craccivora</name>
    <name type="common">Cowpea aphid</name>
    <dbReference type="NCBI Taxonomy" id="307492"/>
    <lineage>
        <taxon>Eukaryota</taxon>
        <taxon>Metazoa</taxon>
        <taxon>Ecdysozoa</taxon>
        <taxon>Arthropoda</taxon>
        <taxon>Hexapoda</taxon>
        <taxon>Insecta</taxon>
        <taxon>Pterygota</taxon>
        <taxon>Neoptera</taxon>
        <taxon>Paraneoptera</taxon>
        <taxon>Hemiptera</taxon>
        <taxon>Sternorrhyncha</taxon>
        <taxon>Aphidomorpha</taxon>
        <taxon>Aphidoidea</taxon>
        <taxon>Aphididae</taxon>
        <taxon>Aphidini</taxon>
        <taxon>Aphis</taxon>
        <taxon>Aphis</taxon>
    </lineage>
</organism>
<evidence type="ECO:0000256" key="1">
    <source>
        <dbReference type="ARBA" id="ARBA00005234"/>
    </source>
</evidence>
<dbReference type="SUPFAM" id="SSF54001">
    <property type="entry name" value="Cysteine proteinases"/>
    <property type="match status" value="1"/>
</dbReference>
<sequence length="141" mass="16629">MFPIYLKKISHWVLVCADLKSKELKYFDSLHSYNYDIQLKILEYLIKIHDVEKVGPFCTDHWSLKQLKNSLIPQQKNDYDCGVFVCTFAEYLARGAKFNFSQTHMGLFRQLILYEPLKKQIVSVDVDTEEVGSFIRKALNW</sequence>
<dbReference type="InterPro" id="IPR038765">
    <property type="entry name" value="Papain-like_cys_pep_sf"/>
</dbReference>
<keyword evidence="7" id="KW-1185">Reference proteome</keyword>
<dbReference type="Pfam" id="PF02902">
    <property type="entry name" value="Peptidase_C48"/>
    <property type="match status" value="1"/>
</dbReference>
<gene>
    <name evidence="6" type="ORF">FWK35_00039286</name>
</gene>
<dbReference type="OrthoDB" id="8188607at2759"/>
<evidence type="ECO:0000256" key="2">
    <source>
        <dbReference type="ARBA" id="ARBA00022670"/>
    </source>
</evidence>
<dbReference type="GO" id="GO:0016929">
    <property type="term" value="F:deSUMOylase activity"/>
    <property type="evidence" value="ECO:0007669"/>
    <property type="project" value="TreeGrafter"/>
</dbReference>
<dbReference type="PROSITE" id="PS50600">
    <property type="entry name" value="ULP_PROTEASE"/>
    <property type="match status" value="1"/>
</dbReference>
<dbReference type="EMBL" id="VUJU01008995">
    <property type="protein sequence ID" value="KAF0723270.1"/>
    <property type="molecule type" value="Genomic_DNA"/>
</dbReference>
<protein>
    <submittedName>
        <fullName evidence="6">Sentrin-specific protease-like</fullName>
    </submittedName>
</protein>
<accession>A0A6G0W7Y3</accession>
<dbReference type="PANTHER" id="PTHR12606">
    <property type="entry name" value="SENTRIN/SUMO-SPECIFIC PROTEASE"/>
    <property type="match status" value="1"/>
</dbReference>
<dbReference type="Proteomes" id="UP000478052">
    <property type="component" value="Unassembled WGS sequence"/>
</dbReference>
<feature type="domain" description="Ubiquitin-like protease family profile" evidence="5">
    <location>
        <begin position="1"/>
        <end position="92"/>
    </location>
</feature>
<evidence type="ECO:0000313" key="7">
    <source>
        <dbReference type="Proteomes" id="UP000478052"/>
    </source>
</evidence>
<dbReference type="GO" id="GO:0016926">
    <property type="term" value="P:protein desumoylation"/>
    <property type="evidence" value="ECO:0007669"/>
    <property type="project" value="TreeGrafter"/>
</dbReference>
<dbReference type="AlphaFoldDB" id="A0A6G0W7Y3"/>
<proteinExistence type="inferred from homology"/>
<keyword evidence="3" id="KW-0378">Hydrolase</keyword>